<dbReference type="SUPFAM" id="SSF53383">
    <property type="entry name" value="PLP-dependent transferases"/>
    <property type="match status" value="1"/>
</dbReference>
<feature type="modified residue" description="N6-(pyridoxal phosphate)lysine" evidence="4">
    <location>
        <position position="202"/>
    </location>
</feature>
<keyword evidence="1 4" id="KW-0663">Pyridoxal phosphate</keyword>
<dbReference type="InterPro" id="IPR015424">
    <property type="entry name" value="PyrdxlP-dep_Trfase"/>
</dbReference>
<accession>A0A4Q7YAG3</accession>
<evidence type="ECO:0000256" key="2">
    <source>
        <dbReference type="ARBA" id="ARBA00037999"/>
    </source>
</evidence>
<proteinExistence type="inferred from homology"/>
<evidence type="ECO:0000313" key="7">
    <source>
        <dbReference type="Proteomes" id="UP000292507"/>
    </source>
</evidence>
<gene>
    <name evidence="6" type="ORF">BKA19_2790</name>
</gene>
<dbReference type="InterPro" id="IPR015422">
    <property type="entry name" value="PyrdxlP-dep_Trfase_small"/>
</dbReference>
<dbReference type="AlphaFoldDB" id="A0A4Q7YAG3"/>
<dbReference type="GO" id="GO:0000271">
    <property type="term" value="P:polysaccharide biosynthetic process"/>
    <property type="evidence" value="ECO:0007669"/>
    <property type="project" value="TreeGrafter"/>
</dbReference>
<evidence type="ECO:0000256" key="5">
    <source>
        <dbReference type="RuleBase" id="RU004508"/>
    </source>
</evidence>
<organism evidence="6 7">
    <name type="scientific">Blastococcus saxobsidens</name>
    <dbReference type="NCBI Taxonomy" id="138336"/>
    <lineage>
        <taxon>Bacteria</taxon>
        <taxon>Bacillati</taxon>
        <taxon>Actinomycetota</taxon>
        <taxon>Actinomycetes</taxon>
        <taxon>Geodermatophilales</taxon>
        <taxon>Geodermatophilaceae</taxon>
        <taxon>Blastococcus</taxon>
    </lineage>
</organism>
<name>A0A4Q7YAG3_9ACTN</name>
<dbReference type="Proteomes" id="UP000292507">
    <property type="component" value="Unassembled WGS sequence"/>
</dbReference>
<dbReference type="GO" id="GO:0008483">
    <property type="term" value="F:transaminase activity"/>
    <property type="evidence" value="ECO:0007669"/>
    <property type="project" value="TreeGrafter"/>
</dbReference>
<dbReference type="InterPro" id="IPR000653">
    <property type="entry name" value="DegT/StrS_aminotransferase"/>
</dbReference>
<keyword evidence="7" id="KW-1185">Reference proteome</keyword>
<dbReference type="PIRSF" id="PIRSF000390">
    <property type="entry name" value="PLP_StrS"/>
    <property type="match status" value="1"/>
</dbReference>
<comment type="caution">
    <text evidence="6">The sequence shown here is derived from an EMBL/GenBank/DDBJ whole genome shotgun (WGS) entry which is preliminary data.</text>
</comment>
<dbReference type="Gene3D" id="3.40.640.10">
    <property type="entry name" value="Type I PLP-dependent aspartate aminotransferase-like (Major domain)"/>
    <property type="match status" value="1"/>
</dbReference>
<dbReference type="PANTHER" id="PTHR30244">
    <property type="entry name" value="TRANSAMINASE"/>
    <property type="match status" value="1"/>
</dbReference>
<dbReference type="Gene3D" id="3.90.1150.10">
    <property type="entry name" value="Aspartate Aminotransferase, domain 1"/>
    <property type="match status" value="1"/>
</dbReference>
<dbReference type="PANTHER" id="PTHR30244:SF36">
    <property type="entry name" value="3-OXO-GLUCOSE-6-PHOSPHATE:GLUTAMATE AMINOTRANSFERASE"/>
    <property type="match status" value="1"/>
</dbReference>
<dbReference type="Pfam" id="PF01041">
    <property type="entry name" value="DegT_DnrJ_EryC1"/>
    <property type="match status" value="1"/>
</dbReference>
<dbReference type="OrthoDB" id="9804264at2"/>
<evidence type="ECO:0000256" key="3">
    <source>
        <dbReference type="PIRSR" id="PIRSR000390-1"/>
    </source>
</evidence>
<dbReference type="InterPro" id="IPR015421">
    <property type="entry name" value="PyrdxlP-dep_Trfase_major"/>
</dbReference>
<dbReference type="CDD" id="cd00616">
    <property type="entry name" value="AHBA_syn"/>
    <property type="match status" value="1"/>
</dbReference>
<comment type="similarity">
    <text evidence="2 5">Belongs to the DegT/DnrJ/EryC1 family.</text>
</comment>
<evidence type="ECO:0000313" key="6">
    <source>
        <dbReference type="EMBL" id="RZU33075.1"/>
    </source>
</evidence>
<evidence type="ECO:0000256" key="4">
    <source>
        <dbReference type="PIRSR" id="PIRSR000390-2"/>
    </source>
</evidence>
<dbReference type="RefSeq" id="WP_104527643.1">
    <property type="nucleotide sequence ID" value="NZ_POQT01000007.1"/>
</dbReference>
<dbReference type="GO" id="GO:0030170">
    <property type="term" value="F:pyridoxal phosphate binding"/>
    <property type="evidence" value="ECO:0007669"/>
    <property type="project" value="TreeGrafter"/>
</dbReference>
<evidence type="ECO:0000256" key="1">
    <source>
        <dbReference type="ARBA" id="ARBA00022898"/>
    </source>
</evidence>
<reference evidence="6 7" key="1">
    <citation type="submission" date="2019-02" db="EMBL/GenBank/DDBJ databases">
        <title>Sequencing the genomes of 1000 actinobacteria strains.</title>
        <authorList>
            <person name="Klenk H.-P."/>
        </authorList>
    </citation>
    <scope>NUCLEOTIDE SEQUENCE [LARGE SCALE GENOMIC DNA]</scope>
    <source>
        <strain evidence="6 7">DSM 44509</strain>
    </source>
</reference>
<protein>
    <submittedName>
        <fullName evidence="6">dTDP-4-amino-4,6-dideoxygalactose transaminase</fullName>
    </submittedName>
</protein>
<dbReference type="EMBL" id="SHKV01000001">
    <property type="protein sequence ID" value="RZU33075.1"/>
    <property type="molecule type" value="Genomic_DNA"/>
</dbReference>
<sequence>MAGEPEQKADAVASSSPAVPLNDLKRGYEALAEELEAAATRVLRNGWYVHGPEHQAFEREFGEYLGGVECIGVGNGTDALEISLKSLLPSPGSVVVTAANAGMYSSTAIRRAGLIPRYADVDPETLLLTPESVEAVLGDDVSVVVVTHLYGRLADVAGIRAVARARGVAVLEDCAQAAGAGEPGRRAGGLGDVAAFSFYPTKNLGALGDGGAITTRRPDVAEQARRLRQYGWEAKYRVGQDGGRNSRLDELQAAFLRVRLPHLDDWNQRRREVIARYVEAADGVRVRVLPASGADHVGHLAVLVAQDRAAVRAALDAAGIQSDVHYPVPDHQQAPFVDHFASVSLPVTEEMAGRILTLPCFPELGKDEVDRVCTVLRDL</sequence>
<feature type="active site" description="Proton acceptor" evidence="3">
    <location>
        <position position="202"/>
    </location>
</feature>